<dbReference type="Gene3D" id="1.10.8.10">
    <property type="entry name" value="DNA helicase RuvA subunit, C-terminal domain"/>
    <property type="match status" value="1"/>
</dbReference>
<dbReference type="InterPro" id="IPR012989">
    <property type="entry name" value="SEP_domain"/>
</dbReference>
<dbReference type="GO" id="GO:0005829">
    <property type="term" value="C:cytosol"/>
    <property type="evidence" value="ECO:0007669"/>
    <property type="project" value="TreeGrafter"/>
</dbReference>
<dbReference type="Pfam" id="PF08059">
    <property type="entry name" value="SEP"/>
    <property type="match status" value="1"/>
</dbReference>
<feature type="compositionally biased region" description="Low complexity" evidence="1">
    <location>
        <begin position="66"/>
        <end position="81"/>
    </location>
</feature>
<dbReference type="Gene3D" id="3.30.420.210">
    <property type="entry name" value="SEP domain"/>
    <property type="match status" value="1"/>
</dbReference>
<dbReference type="PROSITE" id="PS51399">
    <property type="entry name" value="SEP"/>
    <property type="match status" value="1"/>
</dbReference>
<dbReference type="Proteomes" id="UP001310890">
    <property type="component" value="Unassembled WGS sequence"/>
</dbReference>
<dbReference type="InterPro" id="IPR036241">
    <property type="entry name" value="NSFL1C_SEP_dom_sf"/>
</dbReference>
<organism evidence="4 5">
    <name type="scientific">Meristemomyces frigidus</name>
    <dbReference type="NCBI Taxonomy" id="1508187"/>
    <lineage>
        <taxon>Eukaryota</taxon>
        <taxon>Fungi</taxon>
        <taxon>Dikarya</taxon>
        <taxon>Ascomycota</taxon>
        <taxon>Pezizomycotina</taxon>
        <taxon>Dothideomycetes</taxon>
        <taxon>Dothideomycetidae</taxon>
        <taxon>Mycosphaerellales</taxon>
        <taxon>Teratosphaeriaceae</taxon>
        <taxon>Meristemomyces</taxon>
    </lineage>
</organism>
<dbReference type="InterPro" id="IPR001012">
    <property type="entry name" value="UBX_dom"/>
</dbReference>
<evidence type="ECO:0000313" key="5">
    <source>
        <dbReference type="Proteomes" id="UP001310890"/>
    </source>
</evidence>
<dbReference type="InterPro" id="IPR009060">
    <property type="entry name" value="UBA-like_sf"/>
</dbReference>
<dbReference type="EMBL" id="JAVRRL010000009">
    <property type="protein sequence ID" value="KAK5116140.1"/>
    <property type="molecule type" value="Genomic_DNA"/>
</dbReference>
<reference evidence="4" key="1">
    <citation type="submission" date="2023-08" db="EMBL/GenBank/DDBJ databases">
        <title>Black Yeasts Isolated from many extreme environments.</title>
        <authorList>
            <person name="Coleine C."/>
            <person name="Stajich J.E."/>
            <person name="Selbmann L."/>
        </authorList>
    </citation>
    <scope>NUCLEOTIDE SEQUENCE</scope>
    <source>
        <strain evidence="4">CCFEE 5401</strain>
    </source>
</reference>
<dbReference type="SUPFAM" id="SSF102848">
    <property type="entry name" value="NSFL1 (p97 ATPase) cofactor p47, SEP domain"/>
    <property type="match status" value="1"/>
</dbReference>
<dbReference type="FunFam" id="3.30.420.210:FF:000002">
    <property type="entry name" value="UBX domain-containing protein 1"/>
    <property type="match status" value="1"/>
</dbReference>
<dbReference type="GO" id="GO:0061025">
    <property type="term" value="P:membrane fusion"/>
    <property type="evidence" value="ECO:0007669"/>
    <property type="project" value="TreeGrafter"/>
</dbReference>
<feature type="domain" description="UBX" evidence="2">
    <location>
        <begin position="351"/>
        <end position="429"/>
    </location>
</feature>
<dbReference type="SUPFAM" id="SSF54236">
    <property type="entry name" value="Ubiquitin-like"/>
    <property type="match status" value="1"/>
</dbReference>
<feature type="compositionally biased region" description="Acidic residues" evidence="1">
    <location>
        <begin position="52"/>
        <end position="61"/>
    </location>
</feature>
<feature type="compositionally biased region" description="Acidic residues" evidence="1">
    <location>
        <begin position="115"/>
        <end position="125"/>
    </location>
</feature>
<dbReference type="GO" id="GO:0031468">
    <property type="term" value="P:nuclear membrane reassembly"/>
    <property type="evidence" value="ECO:0007669"/>
    <property type="project" value="TreeGrafter"/>
</dbReference>
<feature type="compositionally biased region" description="Low complexity" evidence="1">
    <location>
        <begin position="308"/>
        <end position="342"/>
    </location>
</feature>
<dbReference type="Pfam" id="PF00789">
    <property type="entry name" value="UBX"/>
    <property type="match status" value="1"/>
</dbReference>
<dbReference type="GO" id="GO:0005634">
    <property type="term" value="C:nucleus"/>
    <property type="evidence" value="ECO:0007669"/>
    <property type="project" value="TreeGrafter"/>
</dbReference>
<dbReference type="PROSITE" id="PS50033">
    <property type="entry name" value="UBX"/>
    <property type="match status" value="1"/>
</dbReference>
<evidence type="ECO:0000313" key="4">
    <source>
        <dbReference type="EMBL" id="KAK5116140.1"/>
    </source>
</evidence>
<feature type="region of interest" description="Disordered" evidence="1">
    <location>
        <begin position="45"/>
        <end position="184"/>
    </location>
</feature>
<evidence type="ECO:0000259" key="2">
    <source>
        <dbReference type="PROSITE" id="PS50033"/>
    </source>
</evidence>
<dbReference type="CDD" id="cd01770">
    <property type="entry name" value="UBX_UBXN2"/>
    <property type="match status" value="1"/>
</dbReference>
<sequence>MDSTQADKVAQFTAVTGANPSTAQTTLESSNWNLEEAVSLFYAASEDPAYDHDEEFQSGDDEQLKAATAAATQSSTPSSSHAPPPTSQPQSSSAPKPRRTPGQGPRAVTLRDLQQGEDDDDDDSDPDKKPDLFAGGEKSALAVQNPDRAGGPVDHFRNIMNQARQNRSRPDDGEEGAEQTPARTSAFAGRAQTLGGDDAPSQIIADPTQNTAATNARAGARPAMPRVTRTLHLWSDGVSIDDGLLFRFDDPANAGMMEQIHAGRAPLSLLSVEPNQEVDLNLVPHKDEKYVKPKTVYKPFGGGGNRLGSPVPSPSGGSSAPVTAAPAAPAAAASNSTASTGPKATDMPIDTNTPTIQLQIRLGDGTQLRSRFNTTHTVGDVYDFVDRATSTPWIGRDYALMTTFPSRELTDKKQMLGEMGEYKRGGVVVQKWT</sequence>
<dbReference type="PANTHER" id="PTHR23333:SF20">
    <property type="entry name" value="NSFL1 COFACTOR P47"/>
    <property type="match status" value="1"/>
</dbReference>
<accession>A0AAN7TMU6</accession>
<gene>
    <name evidence="4" type="ORF">LTR62_008466</name>
</gene>
<feature type="domain" description="SEP" evidence="3">
    <location>
        <begin position="226"/>
        <end position="291"/>
    </location>
</feature>
<proteinExistence type="predicted"/>
<name>A0AAN7TMU6_9PEZI</name>
<dbReference type="SMART" id="SM00553">
    <property type="entry name" value="SEP"/>
    <property type="match status" value="1"/>
</dbReference>
<dbReference type="PANTHER" id="PTHR23333">
    <property type="entry name" value="UBX DOMAIN CONTAINING PROTEIN"/>
    <property type="match status" value="1"/>
</dbReference>
<dbReference type="GO" id="GO:0000045">
    <property type="term" value="P:autophagosome assembly"/>
    <property type="evidence" value="ECO:0007669"/>
    <property type="project" value="TreeGrafter"/>
</dbReference>
<dbReference type="Gene3D" id="3.10.20.90">
    <property type="entry name" value="Phosphatidylinositol 3-kinase Catalytic Subunit, Chain A, domain 1"/>
    <property type="match status" value="1"/>
</dbReference>
<feature type="region of interest" description="Disordered" evidence="1">
    <location>
        <begin position="301"/>
        <end position="350"/>
    </location>
</feature>
<evidence type="ECO:0000259" key="3">
    <source>
        <dbReference type="PROSITE" id="PS51399"/>
    </source>
</evidence>
<dbReference type="InterPro" id="IPR029071">
    <property type="entry name" value="Ubiquitin-like_domsf"/>
</dbReference>
<dbReference type="SMART" id="SM00166">
    <property type="entry name" value="UBX"/>
    <property type="match status" value="1"/>
</dbReference>
<dbReference type="GO" id="GO:0043161">
    <property type="term" value="P:proteasome-mediated ubiquitin-dependent protein catabolic process"/>
    <property type="evidence" value="ECO:0007669"/>
    <property type="project" value="TreeGrafter"/>
</dbReference>
<dbReference type="GO" id="GO:0043130">
    <property type="term" value="F:ubiquitin binding"/>
    <property type="evidence" value="ECO:0007669"/>
    <property type="project" value="TreeGrafter"/>
</dbReference>
<dbReference type="GO" id="GO:0007030">
    <property type="term" value="P:Golgi organization"/>
    <property type="evidence" value="ECO:0007669"/>
    <property type="project" value="TreeGrafter"/>
</dbReference>
<dbReference type="Pfam" id="PF14555">
    <property type="entry name" value="UBA_4"/>
    <property type="match status" value="1"/>
</dbReference>
<comment type="caution">
    <text evidence="4">The sequence shown here is derived from an EMBL/GenBank/DDBJ whole genome shotgun (WGS) entry which is preliminary data.</text>
</comment>
<dbReference type="AlphaFoldDB" id="A0AAN7TMU6"/>
<evidence type="ECO:0000256" key="1">
    <source>
        <dbReference type="SAM" id="MobiDB-lite"/>
    </source>
</evidence>
<protein>
    <submittedName>
        <fullName evidence="4">Uncharacterized protein</fullName>
    </submittedName>
</protein>
<dbReference type="CDD" id="cd14348">
    <property type="entry name" value="UBA_p47"/>
    <property type="match status" value="1"/>
</dbReference>
<dbReference type="SUPFAM" id="SSF46934">
    <property type="entry name" value="UBA-like"/>
    <property type="match status" value="1"/>
</dbReference>